<feature type="transmembrane region" description="Helical" evidence="8">
    <location>
        <begin position="293"/>
        <end position="311"/>
    </location>
</feature>
<dbReference type="HOGENOM" id="CLU_023982_3_0_10"/>
<evidence type="ECO:0000256" key="1">
    <source>
        <dbReference type="ARBA" id="ARBA00004651"/>
    </source>
</evidence>
<reference evidence="9 10" key="1">
    <citation type="journal article" date="2010" name="Stand. Genomic Sci.">
        <title>Complete genome sequence of Spirosoma linguale type strain (1).</title>
        <authorList>
            <person name="Lail K."/>
            <person name="Sikorski J."/>
            <person name="Saunders E."/>
            <person name="Lapidus A."/>
            <person name="Glavina Del Rio T."/>
            <person name="Copeland A."/>
            <person name="Tice H."/>
            <person name="Cheng J.-F."/>
            <person name="Lucas S."/>
            <person name="Nolan M."/>
            <person name="Bruce D."/>
            <person name="Goodwin L."/>
            <person name="Pitluck S."/>
            <person name="Ivanova N."/>
            <person name="Mavromatis K."/>
            <person name="Ovchinnikova G."/>
            <person name="Pati A."/>
            <person name="Chen A."/>
            <person name="Palaniappan K."/>
            <person name="Land M."/>
            <person name="Hauser L."/>
            <person name="Chang Y.-J."/>
            <person name="Jeffries C.D."/>
            <person name="Chain P."/>
            <person name="Brettin T."/>
            <person name="Detter J.C."/>
            <person name="Schuetze A."/>
            <person name="Rohde M."/>
            <person name="Tindall B.J."/>
            <person name="Goeker M."/>
            <person name="Bristow J."/>
            <person name="Eisen J.A."/>
            <person name="Markowitz V."/>
            <person name="Hugenholtz P."/>
            <person name="Kyrpides N.C."/>
            <person name="Klenk H.-P."/>
            <person name="Chen F."/>
        </authorList>
    </citation>
    <scope>NUCLEOTIDE SEQUENCE [LARGE SCALE GENOMIC DNA]</scope>
    <source>
        <strain evidence="10">ATCC 33905 / DSM 74 / LMG 10896 / Claus 1</strain>
    </source>
</reference>
<evidence type="ECO:0000313" key="9">
    <source>
        <dbReference type="EMBL" id="ADB40054.1"/>
    </source>
</evidence>
<protein>
    <submittedName>
        <fullName evidence="9">UDP-N-acetylmuramyl pentapeptide phosphotransferase/UDP-N-acetylglucosamine-1-phosphate transferase-like protein</fullName>
    </submittedName>
</protein>
<feature type="binding site" evidence="7">
    <location>
        <position position="193"/>
    </location>
    <ligand>
        <name>Mg(2+)</name>
        <dbReference type="ChEBI" id="CHEBI:18420"/>
    </ligand>
</feature>
<dbReference type="AlphaFoldDB" id="D2QJK8"/>
<keyword evidence="2" id="KW-1003">Cell membrane</keyword>
<evidence type="ECO:0000256" key="7">
    <source>
        <dbReference type="PIRSR" id="PIRSR600715-1"/>
    </source>
</evidence>
<gene>
    <name evidence="9" type="ordered locus">Slin_4067</name>
</gene>
<dbReference type="GO" id="GO:0046872">
    <property type="term" value="F:metal ion binding"/>
    <property type="evidence" value="ECO:0007669"/>
    <property type="project" value="UniProtKB-KW"/>
</dbReference>
<proteinExistence type="predicted"/>
<name>D2QJK8_SPILD</name>
<dbReference type="Proteomes" id="UP000002028">
    <property type="component" value="Chromosome"/>
</dbReference>
<keyword evidence="6 8" id="KW-0472">Membrane</keyword>
<dbReference type="GO" id="GO:0016780">
    <property type="term" value="F:phosphotransferase activity, for other substituted phosphate groups"/>
    <property type="evidence" value="ECO:0007669"/>
    <property type="project" value="InterPro"/>
</dbReference>
<keyword evidence="7" id="KW-0460">Magnesium</keyword>
<keyword evidence="5 8" id="KW-1133">Transmembrane helix</keyword>
<keyword evidence="10" id="KW-1185">Reference proteome</keyword>
<dbReference type="eggNOG" id="COG0472">
    <property type="taxonomic scope" value="Bacteria"/>
</dbReference>
<keyword evidence="4 8" id="KW-0812">Transmembrane</keyword>
<dbReference type="PANTHER" id="PTHR22926:SF3">
    <property type="entry name" value="UNDECAPRENYL-PHOSPHATE ALPHA-N-ACETYLGLUCOSAMINYL 1-PHOSPHATE TRANSFERASE"/>
    <property type="match status" value="1"/>
</dbReference>
<feature type="transmembrane region" description="Helical" evidence="8">
    <location>
        <begin position="220"/>
        <end position="240"/>
    </location>
</feature>
<feature type="transmembrane region" description="Helical" evidence="8">
    <location>
        <begin position="66"/>
        <end position="85"/>
    </location>
</feature>
<evidence type="ECO:0000256" key="3">
    <source>
        <dbReference type="ARBA" id="ARBA00022679"/>
    </source>
</evidence>
<dbReference type="GO" id="GO:0044038">
    <property type="term" value="P:cell wall macromolecule biosynthetic process"/>
    <property type="evidence" value="ECO:0007669"/>
    <property type="project" value="TreeGrafter"/>
</dbReference>
<feature type="binding site" evidence="7">
    <location>
        <position position="133"/>
    </location>
    <ligand>
        <name>Mg(2+)</name>
        <dbReference type="ChEBI" id="CHEBI:18420"/>
    </ligand>
</feature>
<dbReference type="PANTHER" id="PTHR22926">
    <property type="entry name" value="PHOSPHO-N-ACETYLMURAMOYL-PENTAPEPTIDE-TRANSFERASE"/>
    <property type="match status" value="1"/>
</dbReference>
<dbReference type="KEGG" id="sli:Slin_4067"/>
<organism evidence="9 10">
    <name type="scientific">Spirosoma linguale (strain ATCC 33905 / DSM 74 / LMG 10896 / Claus 1)</name>
    <dbReference type="NCBI Taxonomy" id="504472"/>
    <lineage>
        <taxon>Bacteria</taxon>
        <taxon>Pseudomonadati</taxon>
        <taxon>Bacteroidota</taxon>
        <taxon>Cytophagia</taxon>
        <taxon>Cytophagales</taxon>
        <taxon>Cytophagaceae</taxon>
        <taxon>Spirosoma</taxon>
    </lineage>
</organism>
<keyword evidence="7" id="KW-0479">Metal-binding</keyword>
<dbReference type="GO" id="GO:0009103">
    <property type="term" value="P:lipopolysaccharide biosynthetic process"/>
    <property type="evidence" value="ECO:0007669"/>
    <property type="project" value="TreeGrafter"/>
</dbReference>
<feature type="transmembrane region" description="Helical" evidence="8">
    <location>
        <begin position="269"/>
        <end position="287"/>
    </location>
</feature>
<evidence type="ECO:0000256" key="5">
    <source>
        <dbReference type="ARBA" id="ARBA00022989"/>
    </source>
</evidence>
<comment type="subcellular location">
    <subcellularLocation>
        <location evidence="1">Cell membrane</location>
        <topology evidence="1">Multi-pass membrane protein</topology>
    </subcellularLocation>
</comment>
<dbReference type="STRING" id="504472.Slin_4067"/>
<feature type="transmembrane region" description="Helical" evidence="8">
    <location>
        <begin position="188"/>
        <end position="208"/>
    </location>
</feature>
<feature type="transmembrane region" description="Helical" evidence="8">
    <location>
        <begin position="92"/>
        <end position="109"/>
    </location>
</feature>
<feature type="transmembrane region" description="Helical" evidence="8">
    <location>
        <begin position="139"/>
        <end position="156"/>
    </location>
</feature>
<comment type="cofactor">
    <cofactor evidence="7">
        <name>Mg(2+)</name>
        <dbReference type="ChEBI" id="CHEBI:18420"/>
    </cofactor>
</comment>
<feature type="transmembrane region" description="Helical" evidence="8">
    <location>
        <begin position="115"/>
        <end position="132"/>
    </location>
</feature>
<feature type="transmembrane region" description="Helical" evidence="8">
    <location>
        <begin position="43"/>
        <end position="60"/>
    </location>
</feature>
<sequence length="331" mass="36778">MSLTGYFLLTIALVLIEWLYVRLARRYAFFEKLNERSMHQHPTTVRAGGFIFYLAALAAVWQHDTLFYFCLGLTSLALVCFGDDWVDLPKRYRLAVQLLAVGLMLGQQGLLASHWYIAVALLVVGVGLLNAYNFMDGVNGMTAFCGLVAVGTLWFVEGQLLGATNALFPCVLIALLVFSYVNARPQAICFAGDVGSVSMGFIVLYGIVDCVSRSHSWLPVLFIAVYGMDSGLTILYRLYLGQNIVQPHRMHLYQVLVSSRRWSHLHVSALYACVQLFINGLIIVMLTKPPMTQLLMFCVVVGCLSAGYVLARIQLGNGTKKRVGFEKPTRL</sequence>
<feature type="transmembrane region" description="Helical" evidence="8">
    <location>
        <begin position="6"/>
        <end position="23"/>
    </location>
</feature>
<evidence type="ECO:0000256" key="8">
    <source>
        <dbReference type="SAM" id="Phobius"/>
    </source>
</evidence>
<feature type="transmembrane region" description="Helical" evidence="8">
    <location>
        <begin position="162"/>
        <end position="181"/>
    </location>
</feature>
<evidence type="ECO:0000256" key="4">
    <source>
        <dbReference type="ARBA" id="ARBA00022692"/>
    </source>
</evidence>
<accession>D2QJK8</accession>
<evidence type="ECO:0000313" key="10">
    <source>
        <dbReference type="Proteomes" id="UP000002028"/>
    </source>
</evidence>
<evidence type="ECO:0000256" key="6">
    <source>
        <dbReference type="ARBA" id="ARBA00023136"/>
    </source>
</evidence>
<evidence type="ECO:0000256" key="2">
    <source>
        <dbReference type="ARBA" id="ARBA00022475"/>
    </source>
</evidence>
<dbReference type="EMBL" id="CP001769">
    <property type="protein sequence ID" value="ADB40054.1"/>
    <property type="molecule type" value="Genomic_DNA"/>
</dbReference>
<dbReference type="GO" id="GO:0071555">
    <property type="term" value="P:cell wall organization"/>
    <property type="evidence" value="ECO:0007669"/>
    <property type="project" value="TreeGrafter"/>
</dbReference>
<dbReference type="RefSeq" id="WP_012928564.1">
    <property type="nucleotide sequence ID" value="NC_013730.1"/>
</dbReference>
<dbReference type="InterPro" id="IPR000715">
    <property type="entry name" value="Glycosyl_transferase_4"/>
</dbReference>
<dbReference type="Pfam" id="PF00953">
    <property type="entry name" value="Glycos_transf_4"/>
    <property type="match status" value="1"/>
</dbReference>
<keyword evidence="3" id="KW-0808">Transferase</keyword>
<dbReference type="GO" id="GO:0005886">
    <property type="term" value="C:plasma membrane"/>
    <property type="evidence" value="ECO:0007669"/>
    <property type="project" value="UniProtKB-SubCell"/>
</dbReference>